<evidence type="ECO:0000259" key="2">
    <source>
        <dbReference type="PROSITE" id="PS50157"/>
    </source>
</evidence>
<dbReference type="PROSITE" id="PS50157">
    <property type="entry name" value="ZINC_FINGER_C2H2_2"/>
    <property type="match status" value="1"/>
</dbReference>
<proteinExistence type="predicted"/>
<evidence type="ECO:0000313" key="4">
    <source>
        <dbReference type="Proteomes" id="UP000410492"/>
    </source>
</evidence>
<keyword evidence="1" id="KW-0862">Zinc</keyword>
<dbReference type="InterPro" id="IPR013087">
    <property type="entry name" value="Znf_C2H2_type"/>
</dbReference>
<keyword evidence="4" id="KW-1185">Reference proteome</keyword>
<dbReference type="OrthoDB" id="10004641at2759"/>
<dbReference type="Gene3D" id="3.30.160.60">
    <property type="entry name" value="Classic Zinc Finger"/>
    <property type="match status" value="1"/>
</dbReference>
<dbReference type="InterPro" id="IPR036236">
    <property type="entry name" value="Znf_C2H2_sf"/>
</dbReference>
<reference evidence="3 4" key="1">
    <citation type="submission" date="2019-01" db="EMBL/GenBank/DDBJ databases">
        <authorList>
            <person name="Sayadi A."/>
        </authorList>
    </citation>
    <scope>NUCLEOTIDE SEQUENCE [LARGE SCALE GENOMIC DNA]</scope>
</reference>
<dbReference type="SMART" id="SM00355">
    <property type="entry name" value="ZnF_C2H2"/>
    <property type="match status" value="2"/>
</dbReference>
<gene>
    <name evidence="3" type="ORF">CALMAC_LOCUS18464</name>
</gene>
<evidence type="ECO:0000313" key="3">
    <source>
        <dbReference type="EMBL" id="VEN60917.1"/>
    </source>
</evidence>
<dbReference type="GO" id="GO:0008270">
    <property type="term" value="F:zinc ion binding"/>
    <property type="evidence" value="ECO:0007669"/>
    <property type="project" value="UniProtKB-KW"/>
</dbReference>
<dbReference type="AlphaFoldDB" id="A0A653DM60"/>
<accession>A0A653DM60</accession>
<dbReference type="EMBL" id="CAACVG010012823">
    <property type="protein sequence ID" value="VEN60917.1"/>
    <property type="molecule type" value="Genomic_DNA"/>
</dbReference>
<keyword evidence="1" id="KW-0863">Zinc-finger</keyword>
<dbReference type="Proteomes" id="UP000410492">
    <property type="component" value="Unassembled WGS sequence"/>
</dbReference>
<protein>
    <recommendedName>
        <fullName evidence="2">C2H2-type domain-containing protein</fullName>
    </recommendedName>
</protein>
<evidence type="ECO:0000256" key="1">
    <source>
        <dbReference type="PROSITE-ProRule" id="PRU00042"/>
    </source>
</evidence>
<organism evidence="3 4">
    <name type="scientific">Callosobruchus maculatus</name>
    <name type="common">Southern cowpea weevil</name>
    <name type="synonym">Pulse bruchid</name>
    <dbReference type="NCBI Taxonomy" id="64391"/>
    <lineage>
        <taxon>Eukaryota</taxon>
        <taxon>Metazoa</taxon>
        <taxon>Ecdysozoa</taxon>
        <taxon>Arthropoda</taxon>
        <taxon>Hexapoda</taxon>
        <taxon>Insecta</taxon>
        <taxon>Pterygota</taxon>
        <taxon>Neoptera</taxon>
        <taxon>Endopterygota</taxon>
        <taxon>Coleoptera</taxon>
        <taxon>Polyphaga</taxon>
        <taxon>Cucujiformia</taxon>
        <taxon>Chrysomeloidea</taxon>
        <taxon>Chrysomelidae</taxon>
        <taxon>Bruchinae</taxon>
        <taxon>Bruchini</taxon>
        <taxon>Callosobruchus</taxon>
    </lineage>
</organism>
<keyword evidence="1" id="KW-0479">Metal-binding</keyword>
<dbReference type="SUPFAM" id="SSF57667">
    <property type="entry name" value="beta-beta-alpha zinc fingers"/>
    <property type="match status" value="1"/>
</dbReference>
<sequence>MYVRKITDSEVHCSGTKSTNVSRSLNSSVPIVPIELSIRSIYRAIWVPSMVTSSECLQITRIDFNNPECTRCGKRYKYESSLKFHLRYQCQKEPQFVCTLCPYKTCVVGNLRRHSKLKHQEVLYTK</sequence>
<name>A0A653DM60_CALMS</name>
<feature type="domain" description="C2H2-type" evidence="2">
    <location>
        <begin position="67"/>
        <end position="94"/>
    </location>
</feature>